<keyword evidence="1" id="KW-1133">Transmembrane helix</keyword>
<dbReference type="AlphaFoldDB" id="A0A3B0Z152"/>
<reference evidence="2" key="1">
    <citation type="submission" date="2018-06" db="EMBL/GenBank/DDBJ databases">
        <authorList>
            <person name="Zhirakovskaya E."/>
        </authorList>
    </citation>
    <scope>NUCLEOTIDE SEQUENCE</scope>
</reference>
<feature type="transmembrane region" description="Helical" evidence="1">
    <location>
        <begin position="9"/>
        <end position="26"/>
    </location>
</feature>
<proteinExistence type="predicted"/>
<keyword evidence="1" id="KW-0472">Membrane</keyword>
<name>A0A3B0Z152_9ZZZZ</name>
<evidence type="ECO:0000313" key="2">
    <source>
        <dbReference type="EMBL" id="VAW74426.1"/>
    </source>
</evidence>
<keyword evidence="1" id="KW-0812">Transmembrane</keyword>
<evidence type="ECO:0000256" key="1">
    <source>
        <dbReference type="SAM" id="Phobius"/>
    </source>
</evidence>
<dbReference type="EMBL" id="UOFL01000058">
    <property type="protein sequence ID" value="VAW74426.1"/>
    <property type="molecule type" value="Genomic_DNA"/>
</dbReference>
<organism evidence="2">
    <name type="scientific">hydrothermal vent metagenome</name>
    <dbReference type="NCBI Taxonomy" id="652676"/>
    <lineage>
        <taxon>unclassified sequences</taxon>
        <taxon>metagenomes</taxon>
        <taxon>ecological metagenomes</taxon>
    </lineage>
</organism>
<accession>A0A3B0Z152</accession>
<sequence length="306" mass="35263">MKANILKGIMLLMVISIAVATAWILIDKPVGQYDKAARAMLDRLYHPQYQIHASDKIDIKFDSSSKIGKDLYALNDISFHSPVLKHKLQAQQFKITRFDHKNKFPHFFTIKIRGLKIHRNTLPGGLLYLPFLQLRIKKILADATIMLDYNPSTKTLSLQMNILFRQLFKVHYQLKLKQFSASLLEMIYAASRRKRTNLEHEIDKSRLVFSSVKLSNTGFLQQAFKSMSPAMLNIITQNLNKRKSQARNNLMKQGTQALIDFLQYKKSITITIAPIIPIGIKEYALANNRQKRKLLNTRIQAEKPAL</sequence>
<gene>
    <name evidence="2" type="ORF">MNBD_GAMMA12-168</name>
</gene>
<protein>
    <submittedName>
        <fullName evidence="2">Uncharacterized protein</fullName>
    </submittedName>
</protein>